<name>A0ACB6Q741_9PLEO</name>
<feature type="non-terminal residue" evidence="1">
    <location>
        <position position="101"/>
    </location>
</feature>
<reference evidence="1" key="1">
    <citation type="journal article" date="2020" name="Stud. Mycol.">
        <title>101 Dothideomycetes genomes: a test case for predicting lifestyles and emergence of pathogens.</title>
        <authorList>
            <person name="Haridas S."/>
            <person name="Albert R."/>
            <person name="Binder M."/>
            <person name="Bloem J."/>
            <person name="Labutti K."/>
            <person name="Salamov A."/>
            <person name="Andreopoulos B."/>
            <person name="Baker S."/>
            <person name="Barry K."/>
            <person name="Bills G."/>
            <person name="Bluhm B."/>
            <person name="Cannon C."/>
            <person name="Castanera R."/>
            <person name="Culley D."/>
            <person name="Daum C."/>
            <person name="Ezra D."/>
            <person name="Gonzalez J."/>
            <person name="Henrissat B."/>
            <person name="Kuo A."/>
            <person name="Liang C."/>
            <person name="Lipzen A."/>
            <person name="Lutzoni F."/>
            <person name="Magnuson J."/>
            <person name="Mondo S."/>
            <person name="Nolan M."/>
            <person name="Ohm R."/>
            <person name="Pangilinan J."/>
            <person name="Park H.-J."/>
            <person name="Ramirez L."/>
            <person name="Alfaro M."/>
            <person name="Sun H."/>
            <person name="Tritt A."/>
            <person name="Yoshinaga Y."/>
            <person name="Zwiers L.-H."/>
            <person name="Turgeon B."/>
            <person name="Goodwin S."/>
            <person name="Spatafora J."/>
            <person name="Crous P."/>
            <person name="Grigoriev I."/>
        </authorList>
    </citation>
    <scope>NUCLEOTIDE SEQUENCE</scope>
    <source>
        <strain evidence="1">ATCC 200398</strain>
    </source>
</reference>
<sequence>GETVLHIAAAELGYRTVRFLLSSGANVRARDNQGREPLNRVPFLFDKKPAVQEIVHLLLERGADANGGRHMESQPLHCAVVRGWTEIVQELVNHGAERNAR</sequence>
<evidence type="ECO:0000313" key="1">
    <source>
        <dbReference type="EMBL" id="KAF2462587.1"/>
    </source>
</evidence>
<organism evidence="1 2">
    <name type="scientific">Lindgomyces ingoldianus</name>
    <dbReference type="NCBI Taxonomy" id="673940"/>
    <lineage>
        <taxon>Eukaryota</taxon>
        <taxon>Fungi</taxon>
        <taxon>Dikarya</taxon>
        <taxon>Ascomycota</taxon>
        <taxon>Pezizomycotina</taxon>
        <taxon>Dothideomycetes</taxon>
        <taxon>Pleosporomycetidae</taxon>
        <taxon>Pleosporales</taxon>
        <taxon>Lindgomycetaceae</taxon>
        <taxon>Lindgomyces</taxon>
    </lineage>
</organism>
<dbReference type="Proteomes" id="UP000799755">
    <property type="component" value="Unassembled WGS sequence"/>
</dbReference>
<keyword evidence="2" id="KW-1185">Reference proteome</keyword>
<comment type="caution">
    <text evidence="1">The sequence shown here is derived from an EMBL/GenBank/DDBJ whole genome shotgun (WGS) entry which is preliminary data.</text>
</comment>
<feature type="non-terminal residue" evidence="1">
    <location>
        <position position="1"/>
    </location>
</feature>
<gene>
    <name evidence="1" type="ORF">BDR25DRAFT_165960</name>
</gene>
<accession>A0ACB6Q741</accession>
<dbReference type="EMBL" id="MU003575">
    <property type="protein sequence ID" value="KAF2462587.1"/>
    <property type="molecule type" value="Genomic_DNA"/>
</dbReference>
<proteinExistence type="predicted"/>
<evidence type="ECO:0000313" key="2">
    <source>
        <dbReference type="Proteomes" id="UP000799755"/>
    </source>
</evidence>
<protein>
    <submittedName>
        <fullName evidence="1">Ankyrin</fullName>
    </submittedName>
</protein>